<comment type="function">
    <text evidence="15">Part of the Sec protein translocase complex. Interacts with the SecYEG preprotein conducting channel. Has a central role in coupling the hydrolysis of ATP to the transfer of proteins into and across the cell membrane, serving as an ATP-driven molecular motor driving the stepwise translocation of polypeptide chains across the membrane.</text>
</comment>
<evidence type="ECO:0000256" key="5">
    <source>
        <dbReference type="ARBA" id="ARBA00022490"/>
    </source>
</evidence>
<keyword evidence="6" id="KW-0479">Metal-binding</keyword>
<dbReference type="InterPro" id="IPR036266">
    <property type="entry name" value="SecA_Wing/Scaffold_sf"/>
</dbReference>
<dbReference type="PROSITE" id="PS51192">
    <property type="entry name" value="HELICASE_ATP_BIND_1"/>
    <property type="match status" value="1"/>
</dbReference>
<dbReference type="SUPFAM" id="SSF81767">
    <property type="entry name" value="Pre-protein crosslinking domain of SecA"/>
    <property type="match status" value="1"/>
</dbReference>
<dbReference type="PANTHER" id="PTHR30612">
    <property type="entry name" value="SECA INNER MEMBRANE COMPONENT OF SEC PROTEIN SECRETION SYSTEM"/>
    <property type="match status" value="1"/>
</dbReference>
<proteinExistence type="inferred from homology"/>
<dbReference type="FunFam" id="1.10.3060.10:FF:000002">
    <property type="entry name" value="Preprotein translocase subunit SecA"/>
    <property type="match status" value="1"/>
</dbReference>
<keyword evidence="9 15" id="KW-0067">ATP-binding</keyword>
<organism evidence="21 22">
    <name type="scientific">Texcoconibacillus texcoconensis</name>
    <dbReference type="NCBI Taxonomy" id="1095777"/>
    <lineage>
        <taxon>Bacteria</taxon>
        <taxon>Bacillati</taxon>
        <taxon>Bacillota</taxon>
        <taxon>Bacilli</taxon>
        <taxon>Bacillales</taxon>
        <taxon>Bacillaceae</taxon>
        <taxon>Texcoconibacillus</taxon>
    </lineage>
</organism>
<dbReference type="Pfam" id="PF07516">
    <property type="entry name" value="SecA_SW"/>
    <property type="match status" value="1"/>
</dbReference>
<gene>
    <name evidence="15" type="primary">secA</name>
    <name evidence="21" type="ORF">HNQ41_001608</name>
</gene>
<dbReference type="Pfam" id="PF21090">
    <property type="entry name" value="P-loop_SecA"/>
    <property type="match status" value="2"/>
</dbReference>
<dbReference type="SUPFAM" id="SSF81886">
    <property type="entry name" value="Helical scaffold and wing domains of SecA"/>
    <property type="match status" value="1"/>
</dbReference>
<accession>A0A840QQ06</accession>
<feature type="binding site" evidence="15">
    <location>
        <position position="86"/>
    </location>
    <ligand>
        <name>ATP</name>
        <dbReference type="ChEBI" id="CHEBI:30616"/>
    </ligand>
</feature>
<dbReference type="InterPro" id="IPR014018">
    <property type="entry name" value="SecA_motor_DEAD"/>
</dbReference>
<feature type="binding site" evidence="15">
    <location>
        <position position="493"/>
    </location>
    <ligand>
        <name>ATP</name>
        <dbReference type="ChEBI" id="CHEBI:30616"/>
    </ligand>
</feature>
<dbReference type="GO" id="GO:0043952">
    <property type="term" value="P:protein transport by the Sec complex"/>
    <property type="evidence" value="ECO:0007669"/>
    <property type="project" value="TreeGrafter"/>
</dbReference>
<keyword evidence="5 15" id="KW-0963">Cytoplasm</keyword>
<dbReference type="Gene3D" id="3.40.50.300">
    <property type="entry name" value="P-loop containing nucleotide triphosphate hydrolases"/>
    <property type="match status" value="3"/>
</dbReference>
<dbReference type="InterPro" id="IPR027417">
    <property type="entry name" value="P-loop_NTPase"/>
</dbReference>
<dbReference type="EMBL" id="JACHHB010000006">
    <property type="protein sequence ID" value="MBB5173421.1"/>
    <property type="molecule type" value="Genomic_DNA"/>
</dbReference>
<dbReference type="EC" id="7.4.2.8" evidence="15"/>
<sequence length="846" mass="96874">MKGLLKKVIGDPDQRLLKKLQKKVDEIEQLGEDMKKLADSDFQKKTEAFKERYENGEKLDDLLPEAFAVVREASTRVLGLRHFPVQLLGGIILHDGDIAEMKTGEGKTLVATLAVYLNGLTGKGVHVVTVNEYLARRDSEDMGKLYNFLGLSVGLNVSGMSKEEKREAYLADVTYGTNNEFGFDFLRDNMVTYNEQRVQRKLHYAIVDEVDSIFVDEARTPLIISGSANRSTQLYTAANSFVKMLKVEEDYTYDEKTKNVQITDAGVGKAERTFNIDNLFDQQHVQLNHHINQALKAHVAMHRDDDYVVQDGEVVIVDQFTGRLMKGRRYSDGLHQAIEAKEGLDIKRESMTLASITFQNYFRMYEKLAGMTGTAKTEEEEFRNIYAMNVVSVPTNKPIIREDKPDMIYKTSEAKFRAIIQRIEELYQKGQPVLVGTAGVDTSELVSKMLTKKKITHNVLNAKNHEKEAEIIGNAGQKHAVTIATNMAGRGTDIKLGAGVIELGGLYVLGTERHESRRIDNQLRGRSGRQGDPGESQFYLSLEDELMRRFGSENMSNMMEKLGMDEDQPIQSKIVSRAVEQAQKRVEGNNFDARKQLLQYDDVMREQRDVIYDQRNAVLETENLRSIVEQMIHSMIERNVQAYTPEEEVPEDWNWQGIIDHMNATVLDEGDLTVNDIYGQEPEEIVEQITDLVKKKYDEREEAFTPEMMREFEKVVLLRVVDTKWTNHIDQMDQLRQGIHLRAYGQNDPLREYKFEGFEMFEEMIASIEEDVSKYMMKAQIQQNLQREQVAEGEAVHNSVTEEKQKSQKEQERAKKKTPYVKEETIGRNDECPCGSGKKYKQCHGR</sequence>
<dbReference type="NCBIfam" id="NF006630">
    <property type="entry name" value="PRK09200.1"/>
    <property type="match status" value="1"/>
</dbReference>
<dbReference type="InterPro" id="IPR000185">
    <property type="entry name" value="SecA"/>
</dbReference>
<protein>
    <recommendedName>
        <fullName evidence="15 16">Protein translocase subunit SecA</fullName>
        <ecNumber evidence="15">7.4.2.8</ecNumber>
    </recommendedName>
</protein>
<evidence type="ECO:0000256" key="9">
    <source>
        <dbReference type="ARBA" id="ARBA00022840"/>
    </source>
</evidence>
<evidence type="ECO:0000256" key="1">
    <source>
        <dbReference type="ARBA" id="ARBA00001947"/>
    </source>
</evidence>
<dbReference type="NCBIfam" id="NF009538">
    <property type="entry name" value="PRK12904.1"/>
    <property type="match status" value="1"/>
</dbReference>
<evidence type="ECO:0000256" key="2">
    <source>
        <dbReference type="ARBA" id="ARBA00007650"/>
    </source>
</evidence>
<reference evidence="21 22" key="1">
    <citation type="submission" date="2020-08" db="EMBL/GenBank/DDBJ databases">
        <title>Genomic Encyclopedia of Type Strains, Phase IV (KMG-IV): sequencing the most valuable type-strain genomes for metagenomic binning, comparative biology and taxonomic classification.</title>
        <authorList>
            <person name="Goeker M."/>
        </authorList>
    </citation>
    <scope>NUCLEOTIDE SEQUENCE [LARGE SCALE GENOMIC DNA]</scope>
    <source>
        <strain evidence="21 22">DSM 24696</strain>
    </source>
</reference>
<evidence type="ECO:0000256" key="6">
    <source>
        <dbReference type="ARBA" id="ARBA00022723"/>
    </source>
</evidence>
<evidence type="ECO:0000256" key="14">
    <source>
        <dbReference type="ARBA" id="ARBA00034006"/>
    </source>
</evidence>
<feature type="region of interest" description="Disordered" evidence="17">
    <location>
        <begin position="790"/>
        <end position="846"/>
    </location>
</feature>
<dbReference type="Pfam" id="PF02810">
    <property type="entry name" value="SEC-C"/>
    <property type="match status" value="1"/>
</dbReference>
<evidence type="ECO:0000256" key="12">
    <source>
        <dbReference type="ARBA" id="ARBA00023010"/>
    </source>
</evidence>
<evidence type="ECO:0000256" key="4">
    <source>
        <dbReference type="ARBA" id="ARBA00022475"/>
    </source>
</evidence>
<dbReference type="PROSITE" id="PS51196">
    <property type="entry name" value="SECA_MOTOR_DEAD"/>
    <property type="match status" value="1"/>
</dbReference>
<dbReference type="InterPro" id="IPR044722">
    <property type="entry name" value="SecA_SF2_C"/>
</dbReference>
<keyword evidence="22" id="KW-1185">Reference proteome</keyword>
<dbReference type="SUPFAM" id="SSF52540">
    <property type="entry name" value="P-loop containing nucleoside triphosphate hydrolases"/>
    <property type="match status" value="2"/>
</dbReference>
<evidence type="ECO:0000256" key="16">
    <source>
        <dbReference type="RuleBase" id="RU003874"/>
    </source>
</evidence>
<dbReference type="SMART" id="SM00958">
    <property type="entry name" value="SecA_PP_bind"/>
    <property type="match status" value="1"/>
</dbReference>
<evidence type="ECO:0000313" key="22">
    <source>
        <dbReference type="Proteomes" id="UP000551878"/>
    </source>
</evidence>
<evidence type="ECO:0000259" key="18">
    <source>
        <dbReference type="PROSITE" id="PS51192"/>
    </source>
</evidence>
<keyword evidence="10 15" id="KW-0653">Protein transport</keyword>
<evidence type="ECO:0000313" key="21">
    <source>
        <dbReference type="EMBL" id="MBB5173421.1"/>
    </source>
</evidence>
<dbReference type="SMART" id="SM00957">
    <property type="entry name" value="SecA_DEAD"/>
    <property type="match status" value="1"/>
</dbReference>
<evidence type="ECO:0000256" key="13">
    <source>
        <dbReference type="ARBA" id="ARBA00023136"/>
    </source>
</evidence>
<dbReference type="InterPro" id="IPR004027">
    <property type="entry name" value="SEC_C_motif"/>
</dbReference>
<evidence type="ECO:0000256" key="8">
    <source>
        <dbReference type="ARBA" id="ARBA00022833"/>
    </source>
</evidence>
<evidence type="ECO:0000259" key="20">
    <source>
        <dbReference type="PROSITE" id="PS51196"/>
    </source>
</evidence>
<feature type="compositionally biased region" description="Basic and acidic residues" evidence="17">
    <location>
        <begin position="800"/>
        <end position="813"/>
    </location>
</feature>
<dbReference type="Gene3D" id="1.10.3060.10">
    <property type="entry name" value="Helical scaffold and wing domains of SecA"/>
    <property type="match status" value="1"/>
</dbReference>
<dbReference type="Proteomes" id="UP000551878">
    <property type="component" value="Unassembled WGS sequence"/>
</dbReference>
<evidence type="ECO:0000256" key="17">
    <source>
        <dbReference type="SAM" id="MobiDB-lite"/>
    </source>
</evidence>
<evidence type="ECO:0000256" key="10">
    <source>
        <dbReference type="ARBA" id="ARBA00022927"/>
    </source>
</evidence>
<comment type="caution">
    <text evidence="21">The sequence shown here is derived from an EMBL/GenBank/DDBJ whole genome shotgun (WGS) entry which is preliminary data.</text>
</comment>
<dbReference type="GO" id="GO:0005886">
    <property type="term" value="C:plasma membrane"/>
    <property type="evidence" value="ECO:0007669"/>
    <property type="project" value="UniProtKB-SubCell"/>
</dbReference>
<dbReference type="Pfam" id="PF07517">
    <property type="entry name" value="SecA_DEAD"/>
    <property type="match status" value="1"/>
</dbReference>
<keyword evidence="3 15" id="KW-0813">Transport</keyword>
<keyword evidence="4 15" id="KW-1003">Cell membrane</keyword>
<evidence type="ECO:0000259" key="19">
    <source>
        <dbReference type="PROSITE" id="PS51194"/>
    </source>
</evidence>
<dbReference type="HAMAP" id="MF_01382">
    <property type="entry name" value="SecA"/>
    <property type="match status" value="1"/>
</dbReference>
<dbReference type="CDD" id="cd18803">
    <property type="entry name" value="SF2_C_secA"/>
    <property type="match status" value="1"/>
</dbReference>
<dbReference type="Pfam" id="PF01043">
    <property type="entry name" value="SecA_PP_bind"/>
    <property type="match status" value="1"/>
</dbReference>
<dbReference type="AlphaFoldDB" id="A0A840QQ06"/>
<dbReference type="GO" id="GO:0046872">
    <property type="term" value="F:metal ion binding"/>
    <property type="evidence" value="ECO:0007669"/>
    <property type="project" value="UniProtKB-KW"/>
</dbReference>
<dbReference type="InterPro" id="IPR020937">
    <property type="entry name" value="SecA_CS"/>
</dbReference>
<dbReference type="Gene3D" id="3.90.1440.10">
    <property type="entry name" value="SecA, preprotein cross-linking domain"/>
    <property type="match status" value="1"/>
</dbReference>
<dbReference type="InterPro" id="IPR036670">
    <property type="entry name" value="SecA_X-link_sf"/>
</dbReference>
<dbReference type="InterPro" id="IPR014001">
    <property type="entry name" value="Helicase_ATP-bd"/>
</dbReference>
<feature type="domain" description="Helicase ATP-binding" evidence="18">
    <location>
        <begin position="88"/>
        <end position="248"/>
    </location>
</feature>
<dbReference type="InterPro" id="IPR011115">
    <property type="entry name" value="SecA_DEAD"/>
</dbReference>
<evidence type="ECO:0000256" key="11">
    <source>
        <dbReference type="ARBA" id="ARBA00022967"/>
    </source>
</evidence>
<feature type="binding site" evidence="15">
    <location>
        <begin position="104"/>
        <end position="108"/>
    </location>
    <ligand>
        <name>ATP</name>
        <dbReference type="ChEBI" id="CHEBI:30616"/>
    </ligand>
</feature>
<dbReference type="RefSeq" id="WP_184663870.1">
    <property type="nucleotide sequence ID" value="NZ_JACHHB010000006.1"/>
</dbReference>
<comment type="subunit">
    <text evidence="15">Monomer and homodimer. Part of the essential Sec protein translocation apparatus which comprises SecA, SecYEG and auxiliary proteins SecDF. Other proteins may also be involved.</text>
</comment>
<dbReference type="GO" id="GO:0005829">
    <property type="term" value="C:cytosol"/>
    <property type="evidence" value="ECO:0007669"/>
    <property type="project" value="TreeGrafter"/>
</dbReference>
<feature type="domain" description="SecA family profile" evidence="20">
    <location>
        <begin position="2"/>
        <end position="571"/>
    </location>
</feature>
<dbReference type="PROSITE" id="PS51194">
    <property type="entry name" value="HELICASE_CTER"/>
    <property type="match status" value="1"/>
</dbReference>
<evidence type="ECO:0000256" key="7">
    <source>
        <dbReference type="ARBA" id="ARBA00022741"/>
    </source>
</evidence>
<comment type="catalytic activity">
    <reaction evidence="14 15">
        <text>ATP + H2O + cellular proteinSide 1 = ADP + phosphate + cellular proteinSide 2.</text>
        <dbReference type="EC" id="7.4.2.8"/>
    </reaction>
</comment>
<dbReference type="GO" id="GO:0065002">
    <property type="term" value="P:intracellular protein transmembrane transport"/>
    <property type="evidence" value="ECO:0007669"/>
    <property type="project" value="UniProtKB-UniRule"/>
</dbReference>
<feature type="compositionally biased region" description="Basic and acidic residues" evidence="17">
    <location>
        <begin position="820"/>
        <end position="831"/>
    </location>
</feature>
<dbReference type="GO" id="GO:0017038">
    <property type="term" value="P:protein import"/>
    <property type="evidence" value="ECO:0007669"/>
    <property type="project" value="InterPro"/>
</dbReference>
<dbReference type="CDD" id="cd17928">
    <property type="entry name" value="DEXDc_SecA"/>
    <property type="match status" value="1"/>
</dbReference>
<dbReference type="InterPro" id="IPR011130">
    <property type="entry name" value="SecA_preprotein_X-link_dom"/>
</dbReference>
<feature type="domain" description="Helicase C-terminal" evidence="19">
    <location>
        <begin position="418"/>
        <end position="587"/>
    </location>
</feature>
<dbReference type="GO" id="GO:0005524">
    <property type="term" value="F:ATP binding"/>
    <property type="evidence" value="ECO:0007669"/>
    <property type="project" value="UniProtKB-UniRule"/>
</dbReference>
<dbReference type="GO" id="GO:0008564">
    <property type="term" value="F:protein-exporting ATPase activity"/>
    <property type="evidence" value="ECO:0007669"/>
    <property type="project" value="UniProtKB-EC"/>
</dbReference>
<keyword evidence="7 15" id="KW-0547">Nucleotide-binding</keyword>
<dbReference type="FunFam" id="3.40.50.300:FF:000429">
    <property type="entry name" value="Preprotein translocase subunit SecA"/>
    <property type="match status" value="1"/>
</dbReference>
<dbReference type="InterPro" id="IPR011116">
    <property type="entry name" value="SecA_Wing/Scaffold"/>
</dbReference>
<comment type="cofactor">
    <cofactor evidence="1">
        <name>Zn(2+)</name>
        <dbReference type="ChEBI" id="CHEBI:29105"/>
    </cofactor>
</comment>
<name>A0A840QQ06_9BACI</name>
<comment type="subcellular location">
    <subcellularLocation>
        <location evidence="15">Cell membrane</location>
        <topology evidence="15">Peripheral membrane protein</topology>
        <orientation evidence="15">Cytoplasmic side</orientation>
    </subcellularLocation>
    <subcellularLocation>
        <location evidence="15">Cytoplasm</location>
    </subcellularLocation>
    <text evidence="15">Distribution is 50-50.</text>
</comment>
<evidence type="ECO:0000256" key="3">
    <source>
        <dbReference type="ARBA" id="ARBA00022448"/>
    </source>
</evidence>
<keyword evidence="13 15" id="KW-0472">Membrane</keyword>
<dbReference type="PANTHER" id="PTHR30612:SF0">
    <property type="entry name" value="CHLOROPLAST PROTEIN-TRANSPORTING ATPASE"/>
    <property type="match status" value="1"/>
</dbReference>
<dbReference type="InterPro" id="IPR001650">
    <property type="entry name" value="Helicase_C-like"/>
</dbReference>
<dbReference type="PRINTS" id="PR00906">
    <property type="entry name" value="SECA"/>
</dbReference>
<dbReference type="NCBIfam" id="TIGR00963">
    <property type="entry name" value="secA"/>
    <property type="match status" value="1"/>
</dbReference>
<keyword evidence="12 15" id="KW-0811">Translocation</keyword>
<comment type="similarity">
    <text evidence="2 15 16">Belongs to the SecA family.</text>
</comment>
<dbReference type="PROSITE" id="PS01312">
    <property type="entry name" value="SECA"/>
    <property type="match status" value="1"/>
</dbReference>
<dbReference type="GO" id="GO:0006605">
    <property type="term" value="P:protein targeting"/>
    <property type="evidence" value="ECO:0007669"/>
    <property type="project" value="UniProtKB-UniRule"/>
</dbReference>
<keyword evidence="8" id="KW-0862">Zinc</keyword>
<keyword evidence="11 15" id="KW-1278">Translocase</keyword>
<evidence type="ECO:0000256" key="15">
    <source>
        <dbReference type="HAMAP-Rule" id="MF_01382"/>
    </source>
</evidence>
<dbReference type="GO" id="GO:0031522">
    <property type="term" value="C:cell envelope Sec protein transport complex"/>
    <property type="evidence" value="ECO:0007669"/>
    <property type="project" value="TreeGrafter"/>
</dbReference>
<dbReference type="FunFam" id="3.90.1440.10:FF:000001">
    <property type="entry name" value="Preprotein translocase subunit SecA"/>
    <property type="match status" value="1"/>
</dbReference>